<sequence>MTSIHDNEVEVLIPIEYKNSIWKKIFDKYDSDHDGKISYHEFEKLLFKIARNEYVSNKILSQIKNYSHEIGYLEYLEYIAMIERRDLPERKSIVTQSLEFNFTDEKEYSHYSSALFMIVLSIIEIGIFMYDAFVSQTQEEIAQWLIYNPSRKAESWRFLTYMFVHVGLFQLIFNIIIQLMIGIPFAMVNKWYRVFIVFFAGVLAGSFCTSIFYPNTYLAGASGGVYALITAYAADVISQWRQRKVSSLRICIFSLIIVLDFSLAIAKPYTYLDNRYGLDKKKQISCVGHIAGAITGILVGIDVLGNVKNQPWKELACTVGVLIYTIFMMIINSYKVRPIVDDKSLMITERKIKVNELTSQIDDILSKAEVFLFNEMKYYFRNNVNMFKNISKKIDSMNFIDDQEDDVCRDKIMDDFHQLDIDANQGIKNCYDKEILKFSNIIESITLDGLGIHSQLDNNNDDMLNSIEDKIRLFEKNIKFVKNGYEDTFKIDMLVCCSDVVVDYVEAAERMIKEGDECTNHSNKIKD</sequence>
<evidence type="ECO:0000256" key="5">
    <source>
        <dbReference type="ARBA" id="ARBA00022989"/>
    </source>
</evidence>
<evidence type="ECO:0000256" key="7">
    <source>
        <dbReference type="SAM" id="Phobius"/>
    </source>
</evidence>
<protein>
    <recommendedName>
        <fullName evidence="8">EF-hand domain-containing protein</fullName>
    </recommendedName>
</protein>
<dbReference type="SUPFAM" id="SSF47473">
    <property type="entry name" value="EF-hand"/>
    <property type="match status" value="1"/>
</dbReference>
<dbReference type="PANTHER" id="PTHR45840:SF8">
    <property type="entry name" value="RHOMBOID PROTEASE"/>
    <property type="match status" value="1"/>
</dbReference>
<dbReference type="InterPro" id="IPR022764">
    <property type="entry name" value="Peptidase_S54_rhomboid_dom"/>
</dbReference>
<dbReference type="EMBL" id="JACMRX010000005">
    <property type="protein sequence ID" value="KAF7988785.1"/>
    <property type="molecule type" value="Genomic_DNA"/>
</dbReference>
<dbReference type="PANTHER" id="PTHR45840">
    <property type="entry name" value="RHOMBOID-RELATED PROTEIN"/>
    <property type="match status" value="1"/>
</dbReference>
<dbReference type="AlphaFoldDB" id="A0A834XKU9"/>
<dbReference type="GO" id="GO:0005509">
    <property type="term" value="F:calcium ion binding"/>
    <property type="evidence" value="ECO:0007669"/>
    <property type="project" value="InterPro"/>
</dbReference>
<feature type="transmembrane region" description="Helical" evidence="7">
    <location>
        <begin position="158"/>
        <end position="179"/>
    </location>
</feature>
<evidence type="ECO:0000256" key="4">
    <source>
        <dbReference type="ARBA" id="ARBA00022837"/>
    </source>
</evidence>
<keyword evidence="4" id="KW-0106">Calcium</keyword>
<dbReference type="GO" id="GO:0004252">
    <property type="term" value="F:serine-type endopeptidase activity"/>
    <property type="evidence" value="ECO:0007669"/>
    <property type="project" value="InterPro"/>
</dbReference>
<comment type="similarity">
    <text evidence="2">Belongs to the peptidase S54 family.</text>
</comment>
<dbReference type="Pfam" id="PF01694">
    <property type="entry name" value="Rhomboid"/>
    <property type="match status" value="1"/>
</dbReference>
<proteinExistence type="inferred from homology"/>
<keyword evidence="10" id="KW-1185">Reference proteome</keyword>
<gene>
    <name evidence="9" type="ORF">HCN44_007095</name>
</gene>
<dbReference type="InterPro" id="IPR035952">
    <property type="entry name" value="Rhomboid-like_sf"/>
</dbReference>
<dbReference type="InterPro" id="IPR051739">
    <property type="entry name" value="Rhomboid_IM_Serine_Proteases"/>
</dbReference>
<comment type="caution">
    <text evidence="9">The sequence shown here is derived from an EMBL/GenBank/DDBJ whole genome shotgun (WGS) entry which is preliminary data.</text>
</comment>
<keyword evidence="6 7" id="KW-0472">Membrane</keyword>
<dbReference type="PROSITE" id="PS50222">
    <property type="entry name" value="EF_HAND_2"/>
    <property type="match status" value="1"/>
</dbReference>
<dbReference type="Proteomes" id="UP000639338">
    <property type="component" value="Unassembled WGS sequence"/>
</dbReference>
<evidence type="ECO:0000259" key="8">
    <source>
        <dbReference type="PROSITE" id="PS50222"/>
    </source>
</evidence>
<name>A0A834XKU9_APHGI</name>
<feature type="transmembrane region" description="Helical" evidence="7">
    <location>
        <begin position="191"/>
        <end position="213"/>
    </location>
</feature>
<dbReference type="Pfam" id="PF00036">
    <property type="entry name" value="EF-hand_1"/>
    <property type="match status" value="1"/>
</dbReference>
<accession>A0A834XKU9</accession>
<evidence type="ECO:0000256" key="2">
    <source>
        <dbReference type="ARBA" id="ARBA00009045"/>
    </source>
</evidence>
<dbReference type="GO" id="GO:0016020">
    <property type="term" value="C:membrane"/>
    <property type="evidence" value="ECO:0007669"/>
    <property type="project" value="UniProtKB-SubCell"/>
</dbReference>
<dbReference type="SMART" id="SM00054">
    <property type="entry name" value="EFh"/>
    <property type="match status" value="1"/>
</dbReference>
<dbReference type="InterPro" id="IPR002048">
    <property type="entry name" value="EF_hand_dom"/>
</dbReference>
<feature type="domain" description="EF-hand" evidence="8">
    <location>
        <begin position="17"/>
        <end position="52"/>
    </location>
</feature>
<feature type="transmembrane region" description="Helical" evidence="7">
    <location>
        <begin position="315"/>
        <end position="334"/>
    </location>
</feature>
<dbReference type="SUPFAM" id="SSF144091">
    <property type="entry name" value="Rhomboid-like"/>
    <property type="match status" value="1"/>
</dbReference>
<reference evidence="9 10" key="1">
    <citation type="submission" date="2020-08" db="EMBL/GenBank/DDBJ databases">
        <title>Aphidius gifuensis genome sequencing and assembly.</title>
        <authorList>
            <person name="Du Z."/>
        </authorList>
    </citation>
    <scope>NUCLEOTIDE SEQUENCE [LARGE SCALE GENOMIC DNA]</scope>
    <source>
        <strain evidence="9">YNYX2018</strain>
        <tissue evidence="9">Adults</tissue>
    </source>
</reference>
<evidence type="ECO:0000313" key="9">
    <source>
        <dbReference type="EMBL" id="KAF7988785.1"/>
    </source>
</evidence>
<keyword evidence="3 7" id="KW-0812">Transmembrane</keyword>
<evidence type="ECO:0000256" key="6">
    <source>
        <dbReference type="ARBA" id="ARBA00023136"/>
    </source>
</evidence>
<dbReference type="PROSITE" id="PS00018">
    <property type="entry name" value="EF_HAND_1"/>
    <property type="match status" value="1"/>
</dbReference>
<keyword evidence="5 7" id="KW-1133">Transmembrane helix</keyword>
<feature type="transmembrane region" description="Helical" evidence="7">
    <location>
        <begin position="111"/>
        <end position="130"/>
    </location>
</feature>
<comment type="subcellular location">
    <subcellularLocation>
        <location evidence="1">Membrane</location>
        <topology evidence="1">Multi-pass membrane protein</topology>
    </subcellularLocation>
</comment>
<feature type="transmembrane region" description="Helical" evidence="7">
    <location>
        <begin position="282"/>
        <end position="303"/>
    </location>
</feature>
<dbReference type="Gene3D" id="1.20.1540.10">
    <property type="entry name" value="Rhomboid-like"/>
    <property type="match status" value="1"/>
</dbReference>
<evidence type="ECO:0000256" key="1">
    <source>
        <dbReference type="ARBA" id="ARBA00004141"/>
    </source>
</evidence>
<evidence type="ECO:0000313" key="10">
    <source>
        <dbReference type="Proteomes" id="UP000639338"/>
    </source>
</evidence>
<dbReference type="OrthoDB" id="418595at2759"/>
<dbReference type="Gene3D" id="1.10.238.10">
    <property type="entry name" value="EF-hand"/>
    <property type="match status" value="1"/>
</dbReference>
<dbReference type="InterPro" id="IPR018247">
    <property type="entry name" value="EF_Hand_1_Ca_BS"/>
</dbReference>
<evidence type="ECO:0000256" key="3">
    <source>
        <dbReference type="ARBA" id="ARBA00022692"/>
    </source>
</evidence>
<dbReference type="InterPro" id="IPR011992">
    <property type="entry name" value="EF-hand-dom_pair"/>
</dbReference>
<feature type="transmembrane region" description="Helical" evidence="7">
    <location>
        <begin position="219"/>
        <end position="238"/>
    </location>
</feature>
<organism evidence="9 10">
    <name type="scientific">Aphidius gifuensis</name>
    <name type="common">Parasitoid wasp</name>
    <dbReference type="NCBI Taxonomy" id="684658"/>
    <lineage>
        <taxon>Eukaryota</taxon>
        <taxon>Metazoa</taxon>
        <taxon>Ecdysozoa</taxon>
        <taxon>Arthropoda</taxon>
        <taxon>Hexapoda</taxon>
        <taxon>Insecta</taxon>
        <taxon>Pterygota</taxon>
        <taxon>Neoptera</taxon>
        <taxon>Endopterygota</taxon>
        <taxon>Hymenoptera</taxon>
        <taxon>Apocrita</taxon>
        <taxon>Ichneumonoidea</taxon>
        <taxon>Braconidae</taxon>
        <taxon>Aphidiinae</taxon>
        <taxon>Aphidius</taxon>
    </lineage>
</organism>
<feature type="transmembrane region" description="Helical" evidence="7">
    <location>
        <begin position="250"/>
        <end position="270"/>
    </location>
</feature>